<evidence type="ECO:0000256" key="12">
    <source>
        <dbReference type="ARBA" id="ARBA00022982"/>
    </source>
</evidence>
<dbReference type="GO" id="GO:0051537">
    <property type="term" value="F:2 iron, 2 sulfur cluster binding"/>
    <property type="evidence" value="ECO:0007669"/>
    <property type="project" value="UniProtKB-KW"/>
</dbReference>
<dbReference type="GO" id="GO:0051539">
    <property type="term" value="F:4 iron, 4 sulfur cluster binding"/>
    <property type="evidence" value="ECO:0007669"/>
    <property type="project" value="UniProtKB-KW"/>
</dbReference>
<evidence type="ECO:0000256" key="6">
    <source>
        <dbReference type="ARBA" id="ARBA00022131"/>
    </source>
</evidence>
<dbReference type="GO" id="GO:0006099">
    <property type="term" value="P:tricarboxylic acid cycle"/>
    <property type="evidence" value="ECO:0007669"/>
    <property type="project" value="UniProtKB-KW"/>
</dbReference>
<dbReference type="Gene3D" id="3.10.20.30">
    <property type="match status" value="1"/>
</dbReference>
<dbReference type="GO" id="GO:0008177">
    <property type="term" value="F:succinate dehydrogenase (quinone) activity"/>
    <property type="evidence" value="ECO:0007669"/>
    <property type="project" value="UniProtKB-EC"/>
</dbReference>
<evidence type="ECO:0000256" key="2">
    <source>
        <dbReference type="ARBA" id="ARBA00001966"/>
    </source>
</evidence>
<name>A0A410H5K6_9GAMM</name>
<evidence type="ECO:0000256" key="5">
    <source>
        <dbReference type="ARBA" id="ARBA00012792"/>
    </source>
</evidence>
<keyword evidence="13 20" id="KW-0560">Oxidoreductase</keyword>
<organism evidence="20 21">
    <name type="scientific">Hydrogenovibrio thermophilus</name>
    <dbReference type="NCBI Taxonomy" id="265883"/>
    <lineage>
        <taxon>Bacteria</taxon>
        <taxon>Pseudomonadati</taxon>
        <taxon>Pseudomonadota</taxon>
        <taxon>Gammaproteobacteria</taxon>
        <taxon>Thiotrichales</taxon>
        <taxon>Piscirickettsiaceae</taxon>
        <taxon>Hydrogenovibrio</taxon>
    </lineage>
</organism>
<dbReference type="InterPro" id="IPR017896">
    <property type="entry name" value="4Fe4S_Fe-S-bd"/>
</dbReference>
<dbReference type="InterPro" id="IPR017900">
    <property type="entry name" value="4Fe4S_Fe_S_CS"/>
</dbReference>
<keyword evidence="8" id="KW-0004">4Fe-4S</keyword>
<keyword evidence="15" id="KW-0411">Iron-sulfur</keyword>
<reference evidence="20 21" key="1">
    <citation type="journal article" date="2018" name="Environ. Microbiol.">
        <title>Genomes of ubiquitous marine and hypersaline Hydrogenovibrio, Thiomicrorhabdus and Thiomicrospira spp. encode a diversity of mechanisms to sustain chemolithoautotrophy in heterogeneous environments.</title>
        <authorList>
            <person name="Scott K.M."/>
            <person name="Williams J."/>
            <person name="Porter C.M.B."/>
            <person name="Russel S."/>
            <person name="Harmer T.L."/>
            <person name="Paul J.H."/>
            <person name="Antonen K.M."/>
            <person name="Bridges M.K."/>
            <person name="Camper G.J."/>
            <person name="Campla C.K."/>
            <person name="Casella L.G."/>
            <person name="Chase E."/>
            <person name="Conrad J.W."/>
            <person name="Cruz M.C."/>
            <person name="Dunlap D.S."/>
            <person name="Duran L."/>
            <person name="Fahsbender E.M."/>
            <person name="Goldsmith D.B."/>
            <person name="Keeley R.F."/>
            <person name="Kondoff M.R."/>
            <person name="Kussy B.I."/>
            <person name="Lane M.K."/>
            <person name="Lawler S."/>
            <person name="Leigh B.A."/>
            <person name="Lewis C."/>
            <person name="Lostal L.M."/>
            <person name="Marking D."/>
            <person name="Mancera P.A."/>
            <person name="McClenthan E.C."/>
            <person name="McIntyre E.A."/>
            <person name="Mine J.A."/>
            <person name="Modi S."/>
            <person name="Moore B.D."/>
            <person name="Morgan W.A."/>
            <person name="Nelson K.M."/>
            <person name="Nguyen K.N."/>
            <person name="Ogburn N."/>
            <person name="Parrino D.G."/>
            <person name="Pedapudi A.D."/>
            <person name="Pelham R.P."/>
            <person name="Preece A.M."/>
            <person name="Rampersad E.A."/>
            <person name="Richardson J.C."/>
            <person name="Rodgers C.M."/>
            <person name="Schaffer B.L."/>
            <person name="Sheridan N.E."/>
            <person name="Solone M.R."/>
            <person name="Staley Z.R."/>
            <person name="Tabuchi M."/>
            <person name="Waide R.J."/>
            <person name="Wanjugi P.W."/>
            <person name="Young S."/>
            <person name="Clum A."/>
            <person name="Daum C."/>
            <person name="Huntemann M."/>
            <person name="Ivanova N."/>
            <person name="Kyrpides N."/>
            <person name="Mikhailova N."/>
            <person name="Palaniappan K."/>
            <person name="Pillay M."/>
            <person name="Reddy T.B.K."/>
            <person name="Shapiro N."/>
            <person name="Stamatis D."/>
            <person name="Varghese N."/>
            <person name="Woyke T."/>
            <person name="Boden R."/>
            <person name="Freyermuth S.K."/>
            <person name="Kerfeld C.A."/>
        </authorList>
    </citation>
    <scope>NUCLEOTIDE SEQUENCE [LARGE SCALE GENOMIC DNA]</scope>
    <source>
        <strain evidence="20 21">JR-2</strain>
    </source>
</reference>
<dbReference type="Pfam" id="PF13534">
    <property type="entry name" value="Fer4_17"/>
    <property type="match status" value="1"/>
</dbReference>
<dbReference type="PROSITE" id="PS51379">
    <property type="entry name" value="4FE4S_FER_2"/>
    <property type="match status" value="1"/>
</dbReference>
<dbReference type="Pfam" id="PF13085">
    <property type="entry name" value="Fer2_3"/>
    <property type="match status" value="1"/>
</dbReference>
<dbReference type="InterPro" id="IPR025192">
    <property type="entry name" value="Succ_DH/fum_Rdtase_N"/>
</dbReference>
<dbReference type="Gene3D" id="1.10.1060.10">
    <property type="entry name" value="Alpha-helical ferredoxin"/>
    <property type="match status" value="1"/>
</dbReference>
<dbReference type="EMBL" id="CP035033">
    <property type="protein sequence ID" value="QAB16199.1"/>
    <property type="molecule type" value="Genomic_DNA"/>
</dbReference>
<evidence type="ECO:0000256" key="14">
    <source>
        <dbReference type="ARBA" id="ARBA00023004"/>
    </source>
</evidence>
<dbReference type="RefSeq" id="WP_068646343.1">
    <property type="nucleotide sequence ID" value="NZ_CP035033.1"/>
</dbReference>
<evidence type="ECO:0000256" key="17">
    <source>
        <dbReference type="ARBA" id="ARBA00034078"/>
    </source>
</evidence>
<evidence type="ECO:0000256" key="9">
    <source>
        <dbReference type="ARBA" id="ARBA00022532"/>
    </source>
</evidence>
<evidence type="ECO:0000256" key="1">
    <source>
        <dbReference type="ARBA" id="ARBA00001927"/>
    </source>
</evidence>
<keyword evidence="14" id="KW-0408">Iron</keyword>
<evidence type="ECO:0000259" key="19">
    <source>
        <dbReference type="PROSITE" id="PS51379"/>
    </source>
</evidence>
<dbReference type="InterPro" id="IPR050573">
    <property type="entry name" value="SDH/FRD_Iron-Sulfur"/>
</dbReference>
<dbReference type="FunFam" id="1.10.1060.10:FF:000001">
    <property type="entry name" value="Succinate dehydrogenase iron-sulfur subunit SdhB"/>
    <property type="match status" value="1"/>
</dbReference>
<evidence type="ECO:0000256" key="10">
    <source>
        <dbReference type="ARBA" id="ARBA00022714"/>
    </source>
</evidence>
<dbReference type="GO" id="GO:0046872">
    <property type="term" value="F:metal ion binding"/>
    <property type="evidence" value="ECO:0007669"/>
    <property type="project" value="UniProtKB-KW"/>
</dbReference>
<comment type="catalytic activity">
    <reaction evidence="18">
        <text>a quinone + succinate = fumarate + a quinol</text>
        <dbReference type="Rhea" id="RHEA:40523"/>
        <dbReference type="ChEBI" id="CHEBI:24646"/>
        <dbReference type="ChEBI" id="CHEBI:29806"/>
        <dbReference type="ChEBI" id="CHEBI:30031"/>
        <dbReference type="ChEBI" id="CHEBI:132124"/>
        <dbReference type="EC" id="1.3.5.1"/>
    </reaction>
</comment>
<comment type="cofactor">
    <cofactor evidence="17">
        <name>[2Fe-2S] cluster</name>
        <dbReference type="ChEBI" id="CHEBI:190135"/>
    </cofactor>
</comment>
<gene>
    <name evidence="20" type="ORF">EPV75_11260</name>
</gene>
<evidence type="ECO:0000256" key="4">
    <source>
        <dbReference type="ARBA" id="ARBA00009433"/>
    </source>
</evidence>
<keyword evidence="16" id="KW-0003">3Fe-4S</keyword>
<evidence type="ECO:0000313" key="20">
    <source>
        <dbReference type="EMBL" id="QAB16199.1"/>
    </source>
</evidence>
<keyword evidence="21" id="KW-1185">Reference proteome</keyword>
<dbReference type="GO" id="GO:0022904">
    <property type="term" value="P:respiratory electron transport chain"/>
    <property type="evidence" value="ECO:0007669"/>
    <property type="project" value="TreeGrafter"/>
</dbReference>
<evidence type="ECO:0000256" key="8">
    <source>
        <dbReference type="ARBA" id="ARBA00022485"/>
    </source>
</evidence>
<proteinExistence type="inferred from homology"/>
<evidence type="ECO:0000256" key="15">
    <source>
        <dbReference type="ARBA" id="ARBA00023014"/>
    </source>
</evidence>
<dbReference type="InterPro" id="IPR004489">
    <property type="entry name" value="Succ_DH/fum_Rdtase_Fe-S"/>
</dbReference>
<keyword evidence="11" id="KW-0479">Metal-binding</keyword>
<evidence type="ECO:0000256" key="16">
    <source>
        <dbReference type="ARBA" id="ARBA00023291"/>
    </source>
</evidence>
<keyword evidence="7" id="KW-0813">Transport</keyword>
<dbReference type="SUPFAM" id="SSF46548">
    <property type="entry name" value="alpha-helical ferredoxin"/>
    <property type="match status" value="1"/>
</dbReference>
<dbReference type="InterPro" id="IPR009051">
    <property type="entry name" value="Helical_ferredxn"/>
</dbReference>
<dbReference type="InterPro" id="IPR036010">
    <property type="entry name" value="2Fe-2S_ferredoxin-like_sf"/>
</dbReference>
<keyword evidence="9" id="KW-0816">Tricarboxylic acid cycle</keyword>
<comment type="similarity">
    <text evidence="4">Belongs to the succinate dehydrogenase/fumarate reductase iron-sulfur protein family.</text>
</comment>
<dbReference type="PANTHER" id="PTHR11921:SF29">
    <property type="entry name" value="SUCCINATE DEHYDROGENASE [UBIQUINONE] IRON-SULFUR SUBUNIT, MITOCHONDRIAL"/>
    <property type="match status" value="1"/>
</dbReference>
<dbReference type="AlphaFoldDB" id="A0A410H5K6"/>
<evidence type="ECO:0000256" key="7">
    <source>
        <dbReference type="ARBA" id="ARBA00022448"/>
    </source>
</evidence>
<dbReference type="Proteomes" id="UP000285478">
    <property type="component" value="Chromosome"/>
</dbReference>
<feature type="domain" description="4Fe-4S ferredoxin-type" evidence="19">
    <location>
        <begin position="138"/>
        <end position="168"/>
    </location>
</feature>
<evidence type="ECO:0000256" key="18">
    <source>
        <dbReference type="ARBA" id="ARBA00049220"/>
    </source>
</evidence>
<dbReference type="SUPFAM" id="SSF54292">
    <property type="entry name" value="2Fe-2S ferredoxin-like"/>
    <property type="match status" value="1"/>
</dbReference>
<comment type="cofactor">
    <cofactor evidence="1">
        <name>[3Fe-4S] cluster</name>
        <dbReference type="ChEBI" id="CHEBI:21137"/>
    </cofactor>
</comment>
<evidence type="ECO:0000256" key="3">
    <source>
        <dbReference type="ARBA" id="ARBA00004894"/>
    </source>
</evidence>
<protein>
    <recommendedName>
        <fullName evidence="6">Succinate dehydrogenase iron-sulfur subunit</fullName>
        <ecNumber evidence="5">1.3.5.1</ecNumber>
    </recommendedName>
</protein>
<evidence type="ECO:0000256" key="13">
    <source>
        <dbReference type="ARBA" id="ARBA00023002"/>
    </source>
</evidence>
<evidence type="ECO:0000256" key="11">
    <source>
        <dbReference type="ARBA" id="ARBA00022723"/>
    </source>
</evidence>
<dbReference type="GO" id="GO:0051538">
    <property type="term" value="F:3 iron, 4 sulfur cluster binding"/>
    <property type="evidence" value="ECO:0007669"/>
    <property type="project" value="UniProtKB-KW"/>
</dbReference>
<dbReference type="GO" id="GO:0009055">
    <property type="term" value="F:electron transfer activity"/>
    <property type="evidence" value="ECO:0007669"/>
    <property type="project" value="InterPro"/>
</dbReference>
<dbReference type="InterPro" id="IPR012675">
    <property type="entry name" value="Beta-grasp_dom_sf"/>
</dbReference>
<dbReference type="KEGG" id="htr:EPV75_11260"/>
<comment type="pathway">
    <text evidence="3">Carbohydrate metabolism; tricarboxylic acid cycle; fumarate from succinate (bacterial route): step 1/1.</text>
</comment>
<accession>A0A410H5K6</accession>
<dbReference type="PANTHER" id="PTHR11921">
    <property type="entry name" value="SUCCINATE DEHYDROGENASE IRON-SULFUR PROTEIN"/>
    <property type="match status" value="1"/>
</dbReference>
<sequence>MRFSIYRYNPEVDEQPYMQDYELPDAEIRDDMMLLEALDKLREQDPTLAFRSSCKEGVCGSDGMNVNGENHLSCITRMSSLRDPVVLKPLPGLPVIRDLIIDMELFYDHYRAVDPFLKATRPGQNVDLDHEFLQSPEEREKLDGSYECILCGCCATSCPSFWWNPDKFHGPAALLAARRFVVDSRDITTRERLETLDDPFKTFRCRNIQNCTASCPKGLNPSQAINELKSLMVEKQLD</sequence>
<dbReference type="PROSITE" id="PS00198">
    <property type="entry name" value="4FE4S_FER_1"/>
    <property type="match status" value="1"/>
</dbReference>
<dbReference type="NCBIfam" id="NF004616">
    <property type="entry name" value="PRK05950.1"/>
    <property type="match status" value="1"/>
</dbReference>
<comment type="cofactor">
    <cofactor evidence="2">
        <name>[4Fe-4S] cluster</name>
        <dbReference type="ChEBI" id="CHEBI:49883"/>
    </cofactor>
</comment>
<keyword evidence="12" id="KW-0249">Electron transport</keyword>
<evidence type="ECO:0000313" key="21">
    <source>
        <dbReference type="Proteomes" id="UP000285478"/>
    </source>
</evidence>
<keyword evidence="10" id="KW-0001">2Fe-2S</keyword>
<dbReference type="NCBIfam" id="TIGR00384">
    <property type="entry name" value="dhsB"/>
    <property type="match status" value="1"/>
</dbReference>
<dbReference type="EC" id="1.3.5.1" evidence="5"/>